<dbReference type="PROSITE" id="PS50082">
    <property type="entry name" value="WD_REPEATS_2"/>
    <property type="match status" value="3"/>
</dbReference>
<feature type="domain" description="PUL" evidence="8">
    <location>
        <begin position="503"/>
        <end position="778"/>
    </location>
</feature>
<dbReference type="InterPro" id="IPR038122">
    <property type="entry name" value="PFU_sf"/>
</dbReference>
<protein>
    <recommendedName>
        <fullName evidence="11">Polyubiquitin binding protein</fullName>
    </recommendedName>
</protein>
<dbReference type="InterPro" id="IPR036322">
    <property type="entry name" value="WD40_repeat_dom_sf"/>
</dbReference>
<feature type="region of interest" description="Disordered" evidence="6">
    <location>
        <begin position="466"/>
        <end position="503"/>
    </location>
</feature>
<evidence type="ECO:0000259" key="8">
    <source>
        <dbReference type="PROSITE" id="PS51396"/>
    </source>
</evidence>
<dbReference type="Proteomes" id="UP001562354">
    <property type="component" value="Unassembled WGS sequence"/>
</dbReference>
<dbReference type="Gene3D" id="3.10.20.870">
    <property type="entry name" value="PFU (PLAA family ubiquitin binding), C-terminal domain"/>
    <property type="match status" value="1"/>
</dbReference>
<feature type="repeat" description="WD" evidence="5">
    <location>
        <begin position="10"/>
        <end position="50"/>
    </location>
</feature>
<accession>A0ABR3PNF9</accession>
<feature type="repeat" description="WD" evidence="5">
    <location>
        <begin position="105"/>
        <end position="145"/>
    </location>
</feature>
<dbReference type="RefSeq" id="XP_069203572.1">
    <property type="nucleotide sequence ID" value="XM_069340103.1"/>
</dbReference>
<dbReference type="EMBL" id="JBFMKM010000003">
    <property type="protein sequence ID" value="KAL1310723.1"/>
    <property type="molecule type" value="Genomic_DNA"/>
</dbReference>
<comment type="caution">
    <text evidence="9">The sequence shown here is derived from an EMBL/GenBank/DDBJ whole genome shotgun (WGS) entry which is preliminary data.</text>
</comment>
<feature type="domain" description="PFU" evidence="7">
    <location>
        <begin position="373"/>
        <end position="469"/>
    </location>
</feature>
<evidence type="ECO:0000313" key="10">
    <source>
        <dbReference type="Proteomes" id="UP001562354"/>
    </source>
</evidence>
<evidence type="ECO:0000256" key="4">
    <source>
        <dbReference type="ARBA" id="ARBA00022737"/>
    </source>
</evidence>
<dbReference type="InterPro" id="IPR011989">
    <property type="entry name" value="ARM-like"/>
</dbReference>
<dbReference type="InterPro" id="IPR013535">
    <property type="entry name" value="PUL_dom"/>
</dbReference>
<dbReference type="PROSITE" id="PS00678">
    <property type="entry name" value="WD_REPEATS_1"/>
    <property type="match status" value="1"/>
</dbReference>
<dbReference type="Gene3D" id="2.130.10.10">
    <property type="entry name" value="YVTN repeat-like/Quinoprotein amine dehydrogenase"/>
    <property type="match status" value="1"/>
</dbReference>
<dbReference type="CDD" id="cd00200">
    <property type="entry name" value="WD40"/>
    <property type="match status" value="1"/>
</dbReference>
<proteinExistence type="predicted"/>
<evidence type="ECO:0000256" key="6">
    <source>
        <dbReference type="SAM" id="MobiDB-lite"/>
    </source>
</evidence>
<dbReference type="PROSITE" id="PS51396">
    <property type="entry name" value="PUL"/>
    <property type="match status" value="1"/>
</dbReference>
<dbReference type="PROSITE" id="PS51394">
    <property type="entry name" value="PFU"/>
    <property type="match status" value="1"/>
</dbReference>
<keyword evidence="2" id="KW-0963">Cytoplasm</keyword>
<dbReference type="Gene3D" id="1.25.10.10">
    <property type="entry name" value="Leucine-rich Repeat Variant"/>
    <property type="match status" value="1"/>
</dbReference>
<sequence length="780" mass="83516">MAQFQLSATLQGHEDDVRAVVFPSPKLVYSASRDGTVRQWTLTGTKPVTYEDTIAVQSSSFVNSLAFIPPSATYSEGLIVSAGKDTIIDVRPPGRAPSDNAERMLLGHANNICALDVAPNGTIVSGGWDAQARVWDVEKGECVAELKGHTAAVWGVLVFDENTIITACADKAIRVFTFAGKLLHTITGLPDVVRALCKIPDGHPSGAAFASAGNDQIIRFWMKDGLEVLQLHGHEAFIYALAILPNGDLASSSEDRTVRIWRGTECIQTITHPAISVWSLAVCQATGDIVTGASDKIVRIFTRDPERLAAPKLISQFTESVRASAIPQQTASGGQQIQKESLPGPEFVQQKSGTKEGQVQMIREDNGNITAHTWSTAAQQWINVGTVVDASASTGRKATHEGKEYDYVFDVDIKDGEPPLKLPFNLDQNPYDVAQKFIGNNELPVTYLDQVANFIITNTQGATLGTSATQSTQAPGADPWGTENRYRPGEAGAPQTQGDSRPRALPQTQYLSITTANLPAIRKKIPELNETVSPDVKLSGEELKNLETLIKQLQSSPKDPKPQEDQLNVVLKVATRWAPANRLPGLDLLRLCAVSPSFIQTTSSGDGTIVDTLMASGVVAVENDRPNNTMLAVRLLANLFVSEEGRLIADGCFEDIVSSASKFTSLLSNKGLSTAIATLYINYAVLLTAGASSDSSGIREQRAQAVLDGAVRLIKPAADSETVYRALVATGTLLSLGGSFRSSMASTKDIAGVLKGIEGSQLTKESRISGVVAEIKDQLK</sequence>
<dbReference type="SUPFAM" id="SSF50978">
    <property type="entry name" value="WD40 repeat-like"/>
    <property type="match status" value="1"/>
</dbReference>
<dbReference type="InterPro" id="IPR015155">
    <property type="entry name" value="PFU"/>
</dbReference>
<dbReference type="InterPro" id="IPR001680">
    <property type="entry name" value="WD40_rpt"/>
</dbReference>
<dbReference type="PANTHER" id="PTHR19849:SF0">
    <property type="entry name" value="PHOSPHOLIPASE A-2-ACTIVATING PROTEIN"/>
    <property type="match status" value="1"/>
</dbReference>
<dbReference type="SMART" id="SM00320">
    <property type="entry name" value="WD40"/>
    <property type="match status" value="6"/>
</dbReference>
<keyword evidence="3 5" id="KW-0853">WD repeat</keyword>
<dbReference type="PROSITE" id="PS50294">
    <property type="entry name" value="WD_REPEATS_REGION"/>
    <property type="match status" value="3"/>
</dbReference>
<evidence type="ECO:0000259" key="7">
    <source>
        <dbReference type="PROSITE" id="PS51394"/>
    </source>
</evidence>
<evidence type="ECO:0000313" key="9">
    <source>
        <dbReference type="EMBL" id="KAL1310723.1"/>
    </source>
</evidence>
<dbReference type="Pfam" id="PF00400">
    <property type="entry name" value="WD40"/>
    <property type="match status" value="4"/>
</dbReference>
<dbReference type="InterPro" id="IPR019775">
    <property type="entry name" value="WD40_repeat_CS"/>
</dbReference>
<name>A0ABR3PNF9_9PEZI</name>
<evidence type="ECO:0000256" key="2">
    <source>
        <dbReference type="ARBA" id="ARBA00022490"/>
    </source>
</evidence>
<evidence type="ECO:0008006" key="11">
    <source>
        <dbReference type="Google" id="ProtNLM"/>
    </source>
</evidence>
<organism evidence="9 10">
    <name type="scientific">Neodothiora populina</name>
    <dbReference type="NCBI Taxonomy" id="2781224"/>
    <lineage>
        <taxon>Eukaryota</taxon>
        <taxon>Fungi</taxon>
        <taxon>Dikarya</taxon>
        <taxon>Ascomycota</taxon>
        <taxon>Pezizomycotina</taxon>
        <taxon>Dothideomycetes</taxon>
        <taxon>Dothideomycetidae</taxon>
        <taxon>Dothideales</taxon>
        <taxon>Dothioraceae</taxon>
        <taxon>Neodothiora</taxon>
    </lineage>
</organism>
<dbReference type="InterPro" id="IPR015943">
    <property type="entry name" value="WD40/YVTN_repeat-like_dom_sf"/>
</dbReference>
<dbReference type="PANTHER" id="PTHR19849">
    <property type="entry name" value="PHOSPHOLIPASE A-2-ACTIVATING PROTEIN"/>
    <property type="match status" value="1"/>
</dbReference>
<keyword evidence="4" id="KW-0677">Repeat</keyword>
<evidence type="ECO:0000256" key="1">
    <source>
        <dbReference type="ARBA" id="ARBA00004496"/>
    </source>
</evidence>
<comment type="subcellular location">
    <subcellularLocation>
        <location evidence="1">Cytoplasm</location>
    </subcellularLocation>
</comment>
<evidence type="ECO:0000256" key="3">
    <source>
        <dbReference type="ARBA" id="ARBA00022574"/>
    </source>
</evidence>
<dbReference type="Pfam" id="PF08324">
    <property type="entry name" value="PUL"/>
    <property type="match status" value="1"/>
</dbReference>
<feature type="repeat" description="WD" evidence="5">
    <location>
        <begin position="231"/>
        <end position="261"/>
    </location>
</feature>
<evidence type="ECO:0000256" key="5">
    <source>
        <dbReference type="PROSITE-ProRule" id="PRU00221"/>
    </source>
</evidence>
<gene>
    <name evidence="9" type="ORF">AAFC00_000978</name>
</gene>
<keyword evidence="10" id="KW-1185">Reference proteome</keyword>
<dbReference type="GeneID" id="95974681"/>
<dbReference type="Pfam" id="PF09070">
    <property type="entry name" value="PFU"/>
    <property type="match status" value="1"/>
</dbReference>
<reference evidence="9 10" key="1">
    <citation type="submission" date="2024-07" db="EMBL/GenBank/DDBJ databases">
        <title>Draft sequence of the Neodothiora populina.</title>
        <authorList>
            <person name="Drown D.D."/>
            <person name="Schuette U.S."/>
            <person name="Buechlein A.B."/>
            <person name="Rusch D.R."/>
            <person name="Winton L.W."/>
            <person name="Adams G.A."/>
        </authorList>
    </citation>
    <scope>NUCLEOTIDE SEQUENCE [LARGE SCALE GENOMIC DNA]</scope>
    <source>
        <strain evidence="9 10">CPC 39397</strain>
    </source>
</reference>